<keyword evidence="3" id="KW-1185">Reference proteome</keyword>
<keyword evidence="1" id="KW-0812">Transmembrane</keyword>
<evidence type="ECO:0000313" key="2">
    <source>
        <dbReference type="EMBL" id="SKB70233.1"/>
    </source>
</evidence>
<accession>A0A1T5DFC7</accession>
<keyword evidence="1" id="KW-0472">Membrane</keyword>
<sequence>MGFDATDSSEIKVVVCFAGLAQLYFFAAIVFSGGVDNAVFTFALDLTRLFGVLDGFGYSLFGVFCFSFIAVFGSASAGLFPALFGGVVAAIVFGFLRLGVGAWCLYYAPFFYVDVRGLGSAGLLSYFGLAGGGLTFFAVFIFFLAIAPEVYIFFFSWSPRVWMMYIGDALGGSLNVVYSPVSAIYFVTSFDVLGLGFMLLDVFALLNEPLPALDISCLLVFGEALADFLPNRLGAFFAETDFQCALIFCVDHVARAVLAIFIFDASDSAAYLDVSGFHLFVVWVFFLFVLY</sequence>
<dbReference type="EMBL" id="FUYY01000005">
    <property type="protein sequence ID" value="SKB70233.1"/>
    <property type="molecule type" value="Genomic_DNA"/>
</dbReference>
<evidence type="ECO:0000256" key="1">
    <source>
        <dbReference type="SAM" id="Phobius"/>
    </source>
</evidence>
<feature type="transmembrane region" description="Helical" evidence="1">
    <location>
        <begin position="55"/>
        <end position="75"/>
    </location>
</feature>
<dbReference type="Proteomes" id="UP000190230">
    <property type="component" value="Unassembled WGS sequence"/>
</dbReference>
<reference evidence="3" key="1">
    <citation type="submission" date="2017-02" db="EMBL/GenBank/DDBJ databases">
        <authorList>
            <person name="Varghese N."/>
            <person name="Submissions S."/>
        </authorList>
    </citation>
    <scope>NUCLEOTIDE SEQUENCE [LARGE SCALE GENOMIC DNA]</scope>
    <source>
        <strain evidence="3">DSM 23405</strain>
    </source>
</reference>
<dbReference type="OrthoDB" id="9806701at2"/>
<feature type="transmembrane region" description="Helical" evidence="1">
    <location>
        <begin position="128"/>
        <end position="155"/>
    </location>
</feature>
<name>A0A1T5DFC7_9FLAO</name>
<keyword evidence="1" id="KW-1133">Transmembrane helix</keyword>
<feature type="transmembrane region" description="Helical" evidence="1">
    <location>
        <begin position="12"/>
        <end position="35"/>
    </location>
</feature>
<feature type="transmembrane region" description="Helical" evidence="1">
    <location>
        <begin position="176"/>
        <end position="200"/>
    </location>
</feature>
<feature type="transmembrane region" description="Helical" evidence="1">
    <location>
        <begin position="269"/>
        <end position="290"/>
    </location>
</feature>
<dbReference type="AlphaFoldDB" id="A0A1T5DFC7"/>
<gene>
    <name evidence="2" type="ORF">SAMN05660776_2583</name>
</gene>
<protein>
    <submittedName>
        <fullName evidence="2">Uncharacterized protein</fullName>
    </submittedName>
</protein>
<proteinExistence type="predicted"/>
<feature type="transmembrane region" description="Helical" evidence="1">
    <location>
        <begin position="82"/>
        <end position="108"/>
    </location>
</feature>
<dbReference type="RefSeq" id="WP_079721429.1">
    <property type="nucleotide sequence ID" value="NZ_FUYY01000005.1"/>
</dbReference>
<evidence type="ECO:0000313" key="3">
    <source>
        <dbReference type="Proteomes" id="UP000190230"/>
    </source>
</evidence>
<dbReference type="STRING" id="241145.SAMN05660776_2583"/>
<dbReference type="Gene3D" id="3.40.50.720">
    <property type="entry name" value="NAD(P)-binding Rossmann-like Domain"/>
    <property type="match status" value="1"/>
</dbReference>
<organism evidence="2 3">
    <name type="scientific">Salegentibacter holothuriorum</name>
    <dbReference type="NCBI Taxonomy" id="241145"/>
    <lineage>
        <taxon>Bacteria</taxon>
        <taxon>Pseudomonadati</taxon>
        <taxon>Bacteroidota</taxon>
        <taxon>Flavobacteriia</taxon>
        <taxon>Flavobacteriales</taxon>
        <taxon>Flavobacteriaceae</taxon>
        <taxon>Salegentibacter</taxon>
    </lineage>
</organism>